<dbReference type="AlphaFoldDB" id="A0A7G5XJC0"/>
<gene>
    <name evidence="10" type="ORF">H4075_05050</name>
</gene>
<feature type="domain" description="ABC3 transporter permease C-terminal" evidence="8">
    <location>
        <begin position="271"/>
        <end position="400"/>
    </location>
</feature>
<proteinExistence type="inferred from homology"/>
<keyword evidence="4 7" id="KW-0812">Transmembrane</keyword>
<dbReference type="InterPro" id="IPR025857">
    <property type="entry name" value="MacB_PCD"/>
</dbReference>
<dbReference type="InterPro" id="IPR003838">
    <property type="entry name" value="ABC3_permease_C"/>
</dbReference>
<accession>A0A7G5XJC0</accession>
<evidence type="ECO:0000313" key="11">
    <source>
        <dbReference type="Proteomes" id="UP000515344"/>
    </source>
</evidence>
<evidence type="ECO:0000256" key="1">
    <source>
        <dbReference type="ARBA" id="ARBA00004651"/>
    </source>
</evidence>
<dbReference type="Pfam" id="PF02687">
    <property type="entry name" value="FtsX"/>
    <property type="match status" value="1"/>
</dbReference>
<organism evidence="10 11">
    <name type="scientific">Lacibacter sediminis</name>
    <dbReference type="NCBI Taxonomy" id="2760713"/>
    <lineage>
        <taxon>Bacteria</taxon>
        <taxon>Pseudomonadati</taxon>
        <taxon>Bacteroidota</taxon>
        <taxon>Chitinophagia</taxon>
        <taxon>Chitinophagales</taxon>
        <taxon>Chitinophagaceae</taxon>
        <taxon>Lacibacter</taxon>
    </lineage>
</organism>
<dbReference type="KEGG" id="lacs:H4075_05050"/>
<keyword evidence="3" id="KW-1003">Cell membrane</keyword>
<protein>
    <submittedName>
        <fullName evidence="10">ABC transporter permease</fullName>
    </submittedName>
</protein>
<dbReference type="PANTHER" id="PTHR30489:SF0">
    <property type="entry name" value="LIPOPROTEIN-RELEASING SYSTEM TRANSMEMBRANE PROTEIN LOLE"/>
    <property type="match status" value="1"/>
</dbReference>
<dbReference type="Proteomes" id="UP000515344">
    <property type="component" value="Chromosome"/>
</dbReference>
<dbReference type="GO" id="GO:0044874">
    <property type="term" value="P:lipoprotein localization to outer membrane"/>
    <property type="evidence" value="ECO:0007669"/>
    <property type="project" value="TreeGrafter"/>
</dbReference>
<evidence type="ECO:0000256" key="4">
    <source>
        <dbReference type="ARBA" id="ARBA00022692"/>
    </source>
</evidence>
<evidence type="ECO:0000259" key="9">
    <source>
        <dbReference type="Pfam" id="PF12704"/>
    </source>
</evidence>
<evidence type="ECO:0000313" key="10">
    <source>
        <dbReference type="EMBL" id="QNA45573.1"/>
    </source>
</evidence>
<keyword evidence="11" id="KW-1185">Reference proteome</keyword>
<evidence type="ECO:0000256" key="5">
    <source>
        <dbReference type="ARBA" id="ARBA00022989"/>
    </source>
</evidence>
<dbReference type="Pfam" id="PF12704">
    <property type="entry name" value="MacB_PCD"/>
    <property type="match status" value="1"/>
</dbReference>
<dbReference type="EMBL" id="CP060007">
    <property type="protein sequence ID" value="QNA45573.1"/>
    <property type="molecule type" value="Genomic_DNA"/>
</dbReference>
<evidence type="ECO:0000256" key="6">
    <source>
        <dbReference type="ARBA" id="ARBA00023136"/>
    </source>
</evidence>
<name>A0A7G5XJC0_9BACT</name>
<keyword evidence="6 7" id="KW-0472">Membrane</keyword>
<evidence type="ECO:0000256" key="7">
    <source>
        <dbReference type="SAM" id="Phobius"/>
    </source>
</evidence>
<dbReference type="PANTHER" id="PTHR30489">
    <property type="entry name" value="LIPOPROTEIN-RELEASING SYSTEM TRANSMEMBRANE PROTEIN LOLE"/>
    <property type="match status" value="1"/>
</dbReference>
<keyword evidence="5 7" id="KW-1133">Transmembrane helix</keyword>
<dbReference type="GO" id="GO:0098797">
    <property type="term" value="C:plasma membrane protein complex"/>
    <property type="evidence" value="ECO:0007669"/>
    <property type="project" value="TreeGrafter"/>
</dbReference>
<dbReference type="InterPro" id="IPR051447">
    <property type="entry name" value="Lipoprotein-release_system"/>
</dbReference>
<reference evidence="11" key="1">
    <citation type="submission" date="2020-08" db="EMBL/GenBank/DDBJ databases">
        <title>Lacibacter sp. S13-6-6 genome sequencing.</title>
        <authorList>
            <person name="Jin L."/>
        </authorList>
    </citation>
    <scope>NUCLEOTIDE SEQUENCE [LARGE SCALE GENOMIC DNA]</scope>
    <source>
        <strain evidence="11">S13-6-6</strain>
    </source>
</reference>
<dbReference type="RefSeq" id="WP_182804747.1">
    <property type="nucleotide sequence ID" value="NZ_CP060007.1"/>
</dbReference>
<feature type="domain" description="MacB-like periplasmic core" evidence="9">
    <location>
        <begin position="19"/>
        <end position="220"/>
    </location>
</feature>
<feature type="transmembrane region" description="Helical" evidence="7">
    <location>
        <begin position="370"/>
        <end position="390"/>
    </location>
</feature>
<evidence type="ECO:0000259" key="8">
    <source>
        <dbReference type="Pfam" id="PF02687"/>
    </source>
</evidence>
<comment type="similarity">
    <text evidence="2">Belongs to the ABC-4 integral membrane protein family. LolC/E subfamily.</text>
</comment>
<feature type="transmembrane region" description="Helical" evidence="7">
    <location>
        <begin position="269"/>
        <end position="291"/>
    </location>
</feature>
<feature type="transmembrane region" description="Helical" evidence="7">
    <location>
        <begin position="312"/>
        <end position="338"/>
    </location>
</feature>
<comment type="subcellular location">
    <subcellularLocation>
        <location evidence="1">Cell membrane</location>
        <topology evidence="1">Multi-pass membrane protein</topology>
    </subcellularLocation>
</comment>
<evidence type="ECO:0000256" key="2">
    <source>
        <dbReference type="ARBA" id="ARBA00005236"/>
    </source>
</evidence>
<evidence type="ECO:0000256" key="3">
    <source>
        <dbReference type="ARBA" id="ARBA00022475"/>
    </source>
</evidence>
<sequence>MTWLLKLAWKNMWRNRSRTLITMASVLFAVVLSVLASSLKEGIFDNLVKNVVSFYTGYLQVHKAGYWDEQILDNSFEASSSTQEKIFRNNNVKGVAARLESFALASSNDITKGCLVVGIDPENEDRITALKQKLIGGDYLSANDRSVLIAEGLSNRLQLHLHDTIVLIGQGYHGATAAGKFSVKGILKFGSPDLNDKALFMSLATAQDFYSAEGMVTSYVLSLYNTKALQLTATSIRSNLDKEFEVMTWEEMIPDIKQHIQTDSNNMKYVLGVLYMLICFGVFSTLLMMMVERKYEMGMLVAIGMRKEKMMLLLLIESLLTVLAGCVLGLLSSIPVVYMLNKHPIRMGGEAAKAYERFGFEAIFPTSTDASIFISQGFIVLIIGSVLSLYPLYKVMRLNPVTAMKR</sequence>